<reference evidence="2" key="2">
    <citation type="submission" date="2017-12" db="EMBL/GenBank/DDBJ databases">
        <title>Genome sequence of the Bar-tailed Godwit (Limosa lapponica baueri).</title>
        <authorList>
            <person name="Lima N.C.B."/>
            <person name="Parody-Merino A.M."/>
            <person name="Battley P.F."/>
            <person name="Fidler A.E."/>
            <person name="Prosdocimi F."/>
        </authorList>
    </citation>
    <scope>NUCLEOTIDE SEQUENCE [LARGE SCALE GENOMIC DNA]</scope>
</reference>
<protein>
    <submittedName>
        <fullName evidence="1">Uncharacterized protein</fullName>
    </submittedName>
</protein>
<dbReference type="Proteomes" id="UP000233556">
    <property type="component" value="Unassembled WGS sequence"/>
</dbReference>
<dbReference type="EMBL" id="KZ505851">
    <property type="protein sequence ID" value="PKU44056.1"/>
    <property type="molecule type" value="Genomic_DNA"/>
</dbReference>
<accession>A0A2I0UDC7</accession>
<evidence type="ECO:0000313" key="2">
    <source>
        <dbReference type="Proteomes" id="UP000233556"/>
    </source>
</evidence>
<name>A0A2I0UDC7_LIMLA</name>
<dbReference type="AlphaFoldDB" id="A0A2I0UDC7"/>
<keyword evidence="2" id="KW-1185">Reference proteome</keyword>
<dbReference type="OrthoDB" id="416454at2759"/>
<proteinExistence type="predicted"/>
<sequence length="151" mass="17305">MAPHEMHQRVQRELAVEVAKPLSTISEKLWQDKEILTDWKRGNIAPIFKEGKKENQGNYRPVSPTSVPRKVVEQILLETMLRHMGKNEVICDSQHGFIKGKSYLTSLVAFYDGVTALVDNRRATDIIYLDLCKAQKNTVPHDILVSKVERH</sequence>
<organism evidence="1 2">
    <name type="scientific">Limosa lapponica baueri</name>
    <dbReference type="NCBI Taxonomy" id="1758121"/>
    <lineage>
        <taxon>Eukaryota</taxon>
        <taxon>Metazoa</taxon>
        <taxon>Chordata</taxon>
        <taxon>Craniata</taxon>
        <taxon>Vertebrata</taxon>
        <taxon>Euteleostomi</taxon>
        <taxon>Archelosauria</taxon>
        <taxon>Archosauria</taxon>
        <taxon>Dinosauria</taxon>
        <taxon>Saurischia</taxon>
        <taxon>Theropoda</taxon>
        <taxon>Coelurosauria</taxon>
        <taxon>Aves</taxon>
        <taxon>Neognathae</taxon>
        <taxon>Neoaves</taxon>
        <taxon>Charadriiformes</taxon>
        <taxon>Scolopacidae</taxon>
        <taxon>Limosa</taxon>
    </lineage>
</organism>
<reference evidence="2" key="1">
    <citation type="submission" date="2017-11" db="EMBL/GenBank/DDBJ databases">
        <authorList>
            <person name="Lima N.C."/>
            <person name="Parody-Merino A.M."/>
            <person name="Battley P.F."/>
            <person name="Fidler A.E."/>
            <person name="Prosdocimi F."/>
        </authorList>
    </citation>
    <scope>NUCLEOTIDE SEQUENCE [LARGE SCALE GENOMIC DNA]</scope>
</reference>
<dbReference type="PANTHER" id="PTHR33332">
    <property type="entry name" value="REVERSE TRANSCRIPTASE DOMAIN-CONTAINING PROTEIN"/>
    <property type="match status" value="1"/>
</dbReference>
<evidence type="ECO:0000313" key="1">
    <source>
        <dbReference type="EMBL" id="PKU44056.1"/>
    </source>
</evidence>
<gene>
    <name evidence="1" type="ORF">llap_5621</name>
</gene>